<dbReference type="EMBL" id="KZ678131">
    <property type="protein sequence ID" value="PSN70969.1"/>
    <property type="molecule type" value="Genomic_DNA"/>
</dbReference>
<evidence type="ECO:0000256" key="1">
    <source>
        <dbReference type="SAM" id="MobiDB-lite"/>
    </source>
</evidence>
<accession>A0A2T2P021</accession>
<proteinExistence type="predicted"/>
<organism evidence="3 4">
    <name type="scientific">Corynespora cassiicola Philippines</name>
    <dbReference type="NCBI Taxonomy" id="1448308"/>
    <lineage>
        <taxon>Eukaryota</taxon>
        <taxon>Fungi</taxon>
        <taxon>Dikarya</taxon>
        <taxon>Ascomycota</taxon>
        <taxon>Pezizomycotina</taxon>
        <taxon>Dothideomycetes</taxon>
        <taxon>Pleosporomycetidae</taxon>
        <taxon>Pleosporales</taxon>
        <taxon>Corynesporascaceae</taxon>
        <taxon>Corynespora</taxon>
    </lineage>
</organism>
<feature type="region of interest" description="Disordered" evidence="1">
    <location>
        <begin position="189"/>
        <end position="210"/>
    </location>
</feature>
<reference evidence="3 4" key="1">
    <citation type="journal article" date="2018" name="Front. Microbiol.">
        <title>Genome-Wide Analysis of Corynespora cassiicola Leaf Fall Disease Putative Effectors.</title>
        <authorList>
            <person name="Lopez D."/>
            <person name="Ribeiro S."/>
            <person name="Label P."/>
            <person name="Fumanal B."/>
            <person name="Venisse J.S."/>
            <person name="Kohler A."/>
            <person name="de Oliveira R.R."/>
            <person name="Labutti K."/>
            <person name="Lipzen A."/>
            <person name="Lail K."/>
            <person name="Bauer D."/>
            <person name="Ohm R.A."/>
            <person name="Barry K.W."/>
            <person name="Spatafora J."/>
            <person name="Grigoriev I.V."/>
            <person name="Martin F.M."/>
            <person name="Pujade-Renaud V."/>
        </authorList>
    </citation>
    <scope>NUCLEOTIDE SEQUENCE [LARGE SCALE GENOMIC DNA]</scope>
    <source>
        <strain evidence="3 4">Philippines</strain>
    </source>
</reference>
<dbReference type="Pfam" id="PF00085">
    <property type="entry name" value="Thioredoxin"/>
    <property type="match status" value="1"/>
</dbReference>
<dbReference type="PANTHER" id="PTHR21148">
    <property type="entry name" value="THIOREDOXIN DOMAIN-CONTAINING PROTEIN 9"/>
    <property type="match status" value="1"/>
</dbReference>
<dbReference type="CDD" id="cd02989">
    <property type="entry name" value="Phd_like_TxnDC9"/>
    <property type="match status" value="1"/>
</dbReference>
<feature type="domain" description="Thioredoxin" evidence="2">
    <location>
        <begin position="76"/>
        <end position="152"/>
    </location>
</feature>
<keyword evidence="4" id="KW-1185">Reference proteome</keyword>
<dbReference type="InterPro" id="IPR036249">
    <property type="entry name" value="Thioredoxin-like_sf"/>
</dbReference>
<dbReference type="STRING" id="1448308.A0A2T2P021"/>
<evidence type="ECO:0000259" key="2">
    <source>
        <dbReference type="Pfam" id="PF00085"/>
    </source>
</evidence>
<evidence type="ECO:0000313" key="3">
    <source>
        <dbReference type="EMBL" id="PSN70969.1"/>
    </source>
</evidence>
<dbReference type="InterPro" id="IPR013766">
    <property type="entry name" value="Thioredoxin_domain"/>
</dbReference>
<sequence length="210" mass="24062">MAELDPKVAAVVDNATRDDDSDEDALIAALEEDSDLDAFREQRLQQLHAEFDRARQLKASDHGTYREIKDEKALMDITTSTKLCVVHFFKPDFNRCRIMDTHLESLATAHYEARLLKINVDNCPFLVTKLKIQVLPCVIAFIDGVGVDRIIGFEGLGRTPDNFTTRDLEARLIRANVLLRTKVNQEDERRMLQKSKAAQREQDDDDDDWD</sequence>
<protein>
    <submittedName>
        <fullName evidence="3">Thioredoxin-like protein</fullName>
    </submittedName>
</protein>
<dbReference type="AlphaFoldDB" id="A0A2T2P021"/>
<dbReference type="Proteomes" id="UP000240883">
    <property type="component" value="Unassembled WGS sequence"/>
</dbReference>
<name>A0A2T2P021_CORCC</name>
<evidence type="ECO:0000313" key="4">
    <source>
        <dbReference type="Proteomes" id="UP000240883"/>
    </source>
</evidence>
<dbReference type="SUPFAM" id="SSF52833">
    <property type="entry name" value="Thioredoxin-like"/>
    <property type="match status" value="1"/>
</dbReference>
<gene>
    <name evidence="3" type="ORF">BS50DRAFT_598088</name>
</gene>
<dbReference type="OrthoDB" id="10257948at2759"/>
<dbReference type="Gene3D" id="3.40.30.10">
    <property type="entry name" value="Glutaredoxin"/>
    <property type="match status" value="1"/>
</dbReference>